<keyword evidence="6 8" id="KW-0863">Zinc-finger</keyword>
<dbReference type="EC" id="2.3.2.27" evidence="3"/>
<comment type="catalytic activity">
    <reaction evidence="1">
        <text>S-ubiquitinyl-[E2 ubiquitin-conjugating enzyme]-L-cysteine + [acceptor protein]-L-lysine = [E2 ubiquitin-conjugating enzyme]-L-cysteine + N(6)-ubiquitinyl-[acceptor protein]-L-lysine.</text>
        <dbReference type="EC" id="2.3.2.27"/>
    </reaction>
</comment>
<evidence type="ECO:0000256" key="4">
    <source>
        <dbReference type="ARBA" id="ARBA00022679"/>
    </source>
</evidence>
<evidence type="ECO:0000256" key="8">
    <source>
        <dbReference type="PROSITE-ProRule" id="PRU00175"/>
    </source>
</evidence>
<proteinExistence type="predicted"/>
<dbReference type="EnsemblMetazoa" id="Aqu2.1.33463_001">
    <property type="protein sequence ID" value="Aqu2.1.33463_001"/>
    <property type="gene ID" value="Aqu2.1.33463"/>
</dbReference>
<evidence type="ECO:0000259" key="10">
    <source>
        <dbReference type="PROSITE" id="PS50089"/>
    </source>
</evidence>
<evidence type="ECO:0000256" key="1">
    <source>
        <dbReference type="ARBA" id="ARBA00000900"/>
    </source>
</evidence>
<accession>A0A1X7V0B5</accession>
<dbReference type="EnsemblMetazoa" id="XM_019995787.1">
    <property type="protein sequence ID" value="XP_019851346.1"/>
    <property type="gene ID" value="LOC109581558"/>
</dbReference>
<dbReference type="KEGG" id="aqu:109581558"/>
<dbReference type="PANTHER" id="PTHR46076">
    <property type="entry name" value="E3 UBIQUITIN-PROTEIN LIGASE RING1 / RING 2 FAMILY MEMBER"/>
    <property type="match status" value="1"/>
</dbReference>
<dbReference type="InterPro" id="IPR001841">
    <property type="entry name" value="Znf_RING"/>
</dbReference>
<dbReference type="UniPathway" id="UPA00143"/>
<dbReference type="STRING" id="400682.A0A1X7V0B5"/>
<keyword evidence="7" id="KW-0862">Zinc</keyword>
<dbReference type="Gene3D" id="3.10.20.90">
    <property type="entry name" value="Phosphatidylinositol 3-kinase Catalytic Subunit, Chain A, domain 1"/>
    <property type="match status" value="1"/>
</dbReference>
<dbReference type="InParanoid" id="A0A1X7V0B5"/>
<reference evidence="11" key="2">
    <citation type="submission" date="2017-05" db="UniProtKB">
        <authorList>
            <consortium name="EnsemblMetazoa"/>
        </authorList>
    </citation>
    <scope>IDENTIFICATION</scope>
</reference>
<dbReference type="GO" id="GO:0016567">
    <property type="term" value="P:protein ubiquitination"/>
    <property type="evidence" value="ECO:0007669"/>
    <property type="project" value="UniProtKB-UniPathway"/>
</dbReference>
<dbReference type="GO" id="GO:0000151">
    <property type="term" value="C:ubiquitin ligase complex"/>
    <property type="evidence" value="ECO:0007669"/>
    <property type="project" value="InterPro"/>
</dbReference>
<dbReference type="eggNOG" id="KOG0311">
    <property type="taxonomic scope" value="Eukaryota"/>
</dbReference>
<dbReference type="InterPro" id="IPR013083">
    <property type="entry name" value="Znf_RING/FYVE/PHD"/>
</dbReference>
<dbReference type="GO" id="GO:0003682">
    <property type="term" value="F:chromatin binding"/>
    <property type="evidence" value="ECO:0007669"/>
    <property type="project" value="TreeGrafter"/>
</dbReference>
<dbReference type="SMART" id="SM00184">
    <property type="entry name" value="RING"/>
    <property type="match status" value="1"/>
</dbReference>
<keyword evidence="5" id="KW-0479">Metal-binding</keyword>
<keyword evidence="4" id="KW-0808">Transferase</keyword>
<dbReference type="PANTHER" id="PTHR46076:SF3">
    <property type="entry name" value="E3 UBIQUITIN-PROTEIN LIGASE RING1"/>
    <property type="match status" value="1"/>
</dbReference>
<evidence type="ECO:0000256" key="2">
    <source>
        <dbReference type="ARBA" id="ARBA00004906"/>
    </source>
</evidence>
<evidence type="ECO:0000256" key="5">
    <source>
        <dbReference type="ARBA" id="ARBA00022723"/>
    </source>
</evidence>
<comment type="pathway">
    <text evidence="2">Protein modification; protein ubiquitination.</text>
</comment>
<organism evidence="11">
    <name type="scientific">Amphimedon queenslandica</name>
    <name type="common">Sponge</name>
    <dbReference type="NCBI Taxonomy" id="400682"/>
    <lineage>
        <taxon>Eukaryota</taxon>
        <taxon>Metazoa</taxon>
        <taxon>Porifera</taxon>
        <taxon>Demospongiae</taxon>
        <taxon>Heteroscleromorpha</taxon>
        <taxon>Haplosclerida</taxon>
        <taxon>Niphatidae</taxon>
        <taxon>Amphimedon</taxon>
    </lineage>
</organism>
<dbReference type="OrthoDB" id="337575at2759"/>
<gene>
    <name evidence="11" type="primary">109581558</name>
</gene>
<sequence>MSSSSSSLPENSIWDLSLYEVQRKPHDVVTDGSLLRISPRALHSELMCPICLDLMKNAQTTKECLHRFCQECIITALRSGNKECPTCRKKLASKRSLRSDPNFDALIAKIYPNRDELLQQQDKPRLTFHQSLQYLSTRKRRADTPQDVPSTVASVSNTPSPNTKVQKIQQQETNDEEVELIENTSTSQEEEKEVRLEFQLRPHPSDDSVASLDIRNLATSPGATVAHITKFLSLVQSPDSSINDNNNDNKGSFSISTQLGSDEYIKLSESTSLKQICENFWTPGEKMMLYFSSVPNETTAATK</sequence>
<evidence type="ECO:0000256" key="6">
    <source>
        <dbReference type="ARBA" id="ARBA00022771"/>
    </source>
</evidence>
<evidence type="ECO:0000256" key="7">
    <source>
        <dbReference type="ARBA" id="ARBA00022833"/>
    </source>
</evidence>
<dbReference type="SUPFAM" id="SSF57850">
    <property type="entry name" value="RING/U-box"/>
    <property type="match status" value="1"/>
</dbReference>
<dbReference type="GO" id="GO:0031519">
    <property type="term" value="C:PcG protein complex"/>
    <property type="evidence" value="ECO:0007669"/>
    <property type="project" value="TreeGrafter"/>
</dbReference>
<protein>
    <recommendedName>
        <fullName evidence="3">RING-type E3 ubiquitin transferase</fullName>
        <ecNumber evidence="3">2.3.2.27</ecNumber>
    </recommendedName>
</protein>
<dbReference type="InterPro" id="IPR043540">
    <property type="entry name" value="RING1/RING2"/>
</dbReference>
<dbReference type="AlphaFoldDB" id="A0A1X7V0B5"/>
<dbReference type="Gene3D" id="3.30.40.10">
    <property type="entry name" value="Zinc/RING finger domain, C3HC4 (zinc finger)"/>
    <property type="match status" value="1"/>
</dbReference>
<evidence type="ECO:0000256" key="9">
    <source>
        <dbReference type="SAM" id="MobiDB-lite"/>
    </source>
</evidence>
<dbReference type="InterPro" id="IPR017907">
    <property type="entry name" value="Znf_RING_CS"/>
</dbReference>
<dbReference type="Pfam" id="PF13923">
    <property type="entry name" value="zf-C3HC4_2"/>
    <property type="match status" value="1"/>
</dbReference>
<dbReference type="Proteomes" id="UP000007879">
    <property type="component" value="Unassembled WGS sequence"/>
</dbReference>
<evidence type="ECO:0000256" key="3">
    <source>
        <dbReference type="ARBA" id="ARBA00012483"/>
    </source>
</evidence>
<name>A0A1X7V0B5_AMPQE</name>
<feature type="domain" description="RING-type" evidence="10">
    <location>
        <begin position="48"/>
        <end position="88"/>
    </location>
</feature>
<evidence type="ECO:0000313" key="11">
    <source>
        <dbReference type="EnsemblMetazoa" id="Aqu2.1.33463_001"/>
    </source>
</evidence>
<evidence type="ECO:0000313" key="12">
    <source>
        <dbReference type="Proteomes" id="UP000007879"/>
    </source>
</evidence>
<dbReference type="PROSITE" id="PS00518">
    <property type="entry name" value="ZF_RING_1"/>
    <property type="match status" value="1"/>
</dbReference>
<dbReference type="PROSITE" id="PS50089">
    <property type="entry name" value="ZF_RING_2"/>
    <property type="match status" value="1"/>
</dbReference>
<feature type="region of interest" description="Disordered" evidence="9">
    <location>
        <begin position="137"/>
        <end position="164"/>
    </location>
</feature>
<feature type="compositionally biased region" description="Polar residues" evidence="9">
    <location>
        <begin position="147"/>
        <end position="164"/>
    </location>
</feature>
<reference evidence="12" key="1">
    <citation type="journal article" date="2010" name="Nature">
        <title>The Amphimedon queenslandica genome and the evolution of animal complexity.</title>
        <authorList>
            <person name="Srivastava M."/>
            <person name="Simakov O."/>
            <person name="Chapman J."/>
            <person name="Fahey B."/>
            <person name="Gauthier M.E."/>
            <person name="Mitros T."/>
            <person name="Richards G.S."/>
            <person name="Conaco C."/>
            <person name="Dacre M."/>
            <person name="Hellsten U."/>
            <person name="Larroux C."/>
            <person name="Putnam N.H."/>
            <person name="Stanke M."/>
            <person name="Adamska M."/>
            <person name="Darling A."/>
            <person name="Degnan S.M."/>
            <person name="Oakley T.H."/>
            <person name="Plachetzki D.C."/>
            <person name="Zhai Y."/>
            <person name="Adamski M."/>
            <person name="Calcino A."/>
            <person name="Cummins S.F."/>
            <person name="Goodstein D.M."/>
            <person name="Harris C."/>
            <person name="Jackson D.J."/>
            <person name="Leys S.P."/>
            <person name="Shu S."/>
            <person name="Woodcroft B.J."/>
            <person name="Vervoort M."/>
            <person name="Kosik K.S."/>
            <person name="Manning G."/>
            <person name="Degnan B.M."/>
            <person name="Rokhsar D.S."/>
        </authorList>
    </citation>
    <scope>NUCLEOTIDE SEQUENCE [LARGE SCALE GENOMIC DNA]</scope>
</reference>
<dbReference type="GO" id="GO:0061630">
    <property type="term" value="F:ubiquitin protein ligase activity"/>
    <property type="evidence" value="ECO:0007669"/>
    <property type="project" value="UniProtKB-EC"/>
</dbReference>
<dbReference type="GO" id="GO:0008270">
    <property type="term" value="F:zinc ion binding"/>
    <property type="evidence" value="ECO:0007669"/>
    <property type="project" value="UniProtKB-KW"/>
</dbReference>
<keyword evidence="12" id="KW-1185">Reference proteome</keyword>